<dbReference type="NCBIfam" id="NF037981">
    <property type="entry name" value="NCS2_1"/>
    <property type="match status" value="1"/>
</dbReference>
<dbReference type="GO" id="GO:0042907">
    <property type="term" value="F:xanthine transmembrane transporter activity"/>
    <property type="evidence" value="ECO:0007669"/>
    <property type="project" value="TreeGrafter"/>
</dbReference>
<feature type="transmembrane region" description="Helical" evidence="7">
    <location>
        <begin position="54"/>
        <end position="73"/>
    </location>
</feature>
<feature type="transmembrane region" description="Helical" evidence="7">
    <location>
        <begin position="203"/>
        <end position="222"/>
    </location>
</feature>
<feature type="transmembrane region" description="Helical" evidence="7">
    <location>
        <begin position="415"/>
        <end position="437"/>
    </location>
</feature>
<accession>C2BFT8</accession>
<dbReference type="Proteomes" id="UP000005984">
    <property type="component" value="Unassembled WGS sequence"/>
</dbReference>
<comment type="caution">
    <text evidence="8">The sequence shown here is derived from an EMBL/GenBank/DDBJ whole genome shotgun (WGS) entry which is preliminary data.</text>
</comment>
<dbReference type="InterPro" id="IPR006043">
    <property type="entry name" value="NCS2"/>
</dbReference>
<dbReference type="RefSeq" id="WP_004829801.1">
    <property type="nucleotide sequence ID" value="NZ_GG666055.1"/>
</dbReference>
<gene>
    <name evidence="8" type="ORF">HMPREF0072_1208</name>
</gene>
<feature type="transmembrane region" description="Helical" evidence="7">
    <location>
        <begin position="137"/>
        <end position="158"/>
    </location>
</feature>
<name>C2BFT8_9FIRM</name>
<keyword evidence="5 7" id="KW-1133">Transmembrane helix</keyword>
<dbReference type="eggNOG" id="COG2233">
    <property type="taxonomic scope" value="Bacteria"/>
</dbReference>
<feature type="transmembrane region" description="Helical" evidence="7">
    <location>
        <begin position="242"/>
        <end position="263"/>
    </location>
</feature>
<evidence type="ECO:0000256" key="4">
    <source>
        <dbReference type="ARBA" id="ARBA00022692"/>
    </source>
</evidence>
<feature type="transmembrane region" description="Helical" evidence="7">
    <location>
        <begin position="80"/>
        <end position="99"/>
    </location>
</feature>
<dbReference type="HOGENOM" id="CLU_017959_8_0_9"/>
<evidence type="ECO:0000256" key="1">
    <source>
        <dbReference type="ARBA" id="ARBA00004141"/>
    </source>
</evidence>
<dbReference type="GO" id="GO:0005886">
    <property type="term" value="C:plasma membrane"/>
    <property type="evidence" value="ECO:0007669"/>
    <property type="project" value="TreeGrafter"/>
</dbReference>
<dbReference type="STRING" id="525254.HMPREF0072_1208"/>
<feature type="transmembrane region" description="Helical" evidence="7">
    <location>
        <begin position="356"/>
        <end position="374"/>
    </location>
</feature>
<dbReference type="PANTHER" id="PTHR42810:SF2">
    <property type="entry name" value="PURINE PERMEASE C1399.01C-RELATED"/>
    <property type="match status" value="1"/>
</dbReference>
<feature type="transmembrane region" description="Helical" evidence="7">
    <location>
        <begin position="105"/>
        <end position="125"/>
    </location>
</feature>
<feature type="transmembrane region" description="Helical" evidence="7">
    <location>
        <begin position="329"/>
        <end position="350"/>
    </location>
</feature>
<dbReference type="Pfam" id="PF00860">
    <property type="entry name" value="Xan_ur_permease"/>
    <property type="match status" value="1"/>
</dbReference>
<feature type="transmembrane region" description="Helical" evidence="7">
    <location>
        <begin position="386"/>
        <end position="403"/>
    </location>
</feature>
<evidence type="ECO:0000313" key="9">
    <source>
        <dbReference type="Proteomes" id="UP000005984"/>
    </source>
</evidence>
<dbReference type="EMBL" id="ABYO01000211">
    <property type="protein sequence ID" value="EEI86198.1"/>
    <property type="molecule type" value="Genomic_DNA"/>
</dbReference>
<feature type="transmembrane region" description="Helical" evidence="7">
    <location>
        <begin position="22"/>
        <end position="48"/>
    </location>
</feature>
<evidence type="ECO:0000256" key="3">
    <source>
        <dbReference type="ARBA" id="ARBA00022448"/>
    </source>
</evidence>
<comment type="subcellular location">
    <subcellularLocation>
        <location evidence="1">Membrane</location>
        <topology evidence="1">Multi-pass membrane protein</topology>
    </subcellularLocation>
</comment>
<dbReference type="PANTHER" id="PTHR42810">
    <property type="entry name" value="PURINE PERMEASE C1399.01C-RELATED"/>
    <property type="match status" value="1"/>
</dbReference>
<dbReference type="AlphaFoldDB" id="C2BFT8"/>
<keyword evidence="4 7" id="KW-0812">Transmembrane</keyword>
<reference evidence="8 9" key="1">
    <citation type="submission" date="2008-10" db="EMBL/GenBank/DDBJ databases">
        <authorList>
            <person name="Qin X."/>
            <person name="Bachman B."/>
            <person name="Battles P."/>
            <person name="Bell A."/>
            <person name="Bess C."/>
            <person name="Bickham C."/>
            <person name="Chaboub L."/>
            <person name="Chen D."/>
            <person name="Coyle M."/>
            <person name="Deiros D.R."/>
            <person name="Dinh H."/>
            <person name="Forbes L."/>
            <person name="Fowler G."/>
            <person name="Francisco L."/>
            <person name="Fu Q."/>
            <person name="Gubbala S."/>
            <person name="Hale W."/>
            <person name="Han Y."/>
            <person name="Hemphill L."/>
            <person name="Highlander S.K."/>
            <person name="Hirani K."/>
            <person name="Hogues M."/>
            <person name="Jackson L."/>
            <person name="Jakkamsetti A."/>
            <person name="Javaid M."/>
            <person name="Jiang H."/>
            <person name="Korchina V."/>
            <person name="Kovar C."/>
            <person name="Lara F."/>
            <person name="Lee S."/>
            <person name="Mata R."/>
            <person name="Mathew T."/>
            <person name="Moen C."/>
            <person name="Morales K."/>
            <person name="Munidasa M."/>
            <person name="Nazareth L."/>
            <person name="Ngo R."/>
            <person name="Nguyen L."/>
            <person name="Okwuonu G."/>
            <person name="Ongeri F."/>
            <person name="Patil S."/>
            <person name="Petrosino J."/>
            <person name="Pham C."/>
            <person name="Pham P."/>
            <person name="Pu L.-L."/>
            <person name="Puazo M."/>
            <person name="Raj R."/>
            <person name="Reid J."/>
            <person name="Rouhana J."/>
            <person name="Saada N."/>
            <person name="Shang Y."/>
            <person name="Simmons D."/>
            <person name="Thornton R."/>
            <person name="Warren J."/>
            <person name="Weissenberger G."/>
            <person name="Zhang J."/>
            <person name="Zhang L."/>
            <person name="Zhou C."/>
            <person name="Zhu D."/>
            <person name="Muzny D."/>
            <person name="Worley K."/>
            <person name="Gibbs R."/>
        </authorList>
    </citation>
    <scope>NUCLEOTIDE SEQUENCE [LARGE SCALE GENOMIC DNA]</scope>
    <source>
        <strain evidence="8 9">ATCC 51172</strain>
    </source>
</reference>
<comment type="similarity">
    <text evidence="2">Belongs to the nucleobase:cation symporter-2 (NCS2) (TC 2.A.40) family.</text>
</comment>
<keyword evidence="6 7" id="KW-0472">Membrane</keyword>
<sequence length="443" mass="47227">MENNIQNPNEKKIEERIPTGKALVLALQHTLVMNAYVVPLIIASILLFDDAQKVSIIQSTFLVSGITTLIQALVFMKYPLVYGASFVPVGGIIGIYMINGGNIGSWAYVVGACLIGAFVQVMIGLSKQFNKILQSLISPVVGASIVLNIGLSLIPLALNSQIFVENEASLGENIIIALITMLAMMVFSILGEKNNKVGSISRIGSGIFALLCGFLVYLSYGYGNFEPVKNASFFARPALPFIDFSIKFDLASVFTMIILYFVIMTETVGSWLATSSTTQTELTEERVNKGVTGLGIANMISSLFGVSPMTAYSSNVGVLALSKVFSRHIMTFVGAILILIGFSGKLSAIITVIPSAAIGGVFLVTSGIIALAGINMVKNIKLDSKGQYILIISMSFALGLNLIPEDFIKSLPVIIQYILGSSIASSALVAIILNKIIPDGKIS</sequence>
<protein>
    <submittedName>
        <fullName evidence="8">Putative permease</fullName>
    </submittedName>
</protein>
<evidence type="ECO:0000256" key="6">
    <source>
        <dbReference type="ARBA" id="ARBA00023136"/>
    </source>
</evidence>
<evidence type="ECO:0000256" key="7">
    <source>
        <dbReference type="SAM" id="Phobius"/>
    </source>
</evidence>
<organism evidence="8 9">
    <name type="scientific">Anaerococcus lactolyticus ATCC 51172</name>
    <dbReference type="NCBI Taxonomy" id="525254"/>
    <lineage>
        <taxon>Bacteria</taxon>
        <taxon>Bacillati</taxon>
        <taxon>Bacillota</taxon>
        <taxon>Tissierellia</taxon>
        <taxon>Tissierellales</taxon>
        <taxon>Peptoniphilaceae</taxon>
        <taxon>Anaerococcus</taxon>
    </lineage>
</organism>
<feature type="transmembrane region" description="Helical" evidence="7">
    <location>
        <begin position="170"/>
        <end position="191"/>
    </location>
</feature>
<evidence type="ECO:0000256" key="2">
    <source>
        <dbReference type="ARBA" id="ARBA00008821"/>
    </source>
</evidence>
<evidence type="ECO:0000256" key="5">
    <source>
        <dbReference type="ARBA" id="ARBA00022989"/>
    </source>
</evidence>
<keyword evidence="9" id="KW-1185">Reference proteome</keyword>
<proteinExistence type="inferred from homology"/>
<keyword evidence="3" id="KW-0813">Transport</keyword>
<evidence type="ECO:0000313" key="8">
    <source>
        <dbReference type="EMBL" id="EEI86198.1"/>
    </source>
</evidence>